<comment type="function">
    <text evidence="6">Specifically methylates the N7 position of a guanine in 16S rRNA.</text>
</comment>
<proteinExistence type="inferred from homology"/>
<comment type="caution">
    <text evidence="6">Lacks conserved residue(s) required for the propagation of feature annotation.</text>
</comment>
<keyword evidence="8" id="KW-1185">Reference proteome</keyword>
<evidence type="ECO:0000256" key="5">
    <source>
        <dbReference type="ARBA" id="ARBA00022691"/>
    </source>
</evidence>
<dbReference type="InterPro" id="IPR029063">
    <property type="entry name" value="SAM-dependent_MTases_sf"/>
</dbReference>
<dbReference type="Pfam" id="PF02527">
    <property type="entry name" value="GidB"/>
    <property type="match status" value="1"/>
</dbReference>
<keyword evidence="2 6" id="KW-0698">rRNA processing</keyword>
<feature type="binding site" evidence="6">
    <location>
        <position position="112"/>
    </location>
    <ligand>
        <name>S-adenosyl-L-methionine</name>
        <dbReference type="ChEBI" id="CHEBI:59789"/>
    </ligand>
</feature>
<keyword evidence="1 6" id="KW-0963">Cytoplasm</keyword>
<dbReference type="EMBL" id="JASJEX010000002">
    <property type="protein sequence ID" value="MDJ1129214.1"/>
    <property type="molecule type" value="Genomic_DNA"/>
</dbReference>
<keyword evidence="4 6" id="KW-0808">Transferase</keyword>
<comment type="subcellular location">
    <subcellularLocation>
        <location evidence="6">Cytoplasm</location>
    </subcellularLocation>
</comment>
<dbReference type="HAMAP" id="MF_00074">
    <property type="entry name" value="16SrRNA_methyltr_G"/>
    <property type="match status" value="1"/>
</dbReference>
<dbReference type="InterPro" id="IPR003682">
    <property type="entry name" value="rRNA_ssu_MeTfrase_G"/>
</dbReference>
<feature type="binding site" evidence="6">
    <location>
        <begin position="159"/>
        <end position="160"/>
    </location>
    <ligand>
        <name>S-adenosyl-L-methionine</name>
        <dbReference type="ChEBI" id="CHEBI:59789"/>
    </ligand>
</feature>
<evidence type="ECO:0000256" key="3">
    <source>
        <dbReference type="ARBA" id="ARBA00022603"/>
    </source>
</evidence>
<evidence type="ECO:0000256" key="4">
    <source>
        <dbReference type="ARBA" id="ARBA00022679"/>
    </source>
</evidence>
<keyword evidence="3 6" id="KW-0489">Methyltransferase</keyword>
<dbReference type="Gene3D" id="3.40.50.150">
    <property type="entry name" value="Vaccinia Virus protein VP39"/>
    <property type="match status" value="1"/>
</dbReference>
<evidence type="ECO:0000313" key="8">
    <source>
        <dbReference type="Proteomes" id="UP001431693"/>
    </source>
</evidence>
<name>A0ABT6ZJJ1_9ACTN</name>
<feature type="binding site" evidence="6">
    <location>
        <position position="176"/>
    </location>
    <ligand>
        <name>S-adenosyl-L-methionine</name>
        <dbReference type="ChEBI" id="CHEBI:59789"/>
    </ligand>
</feature>
<reference evidence="7" key="1">
    <citation type="submission" date="2023-05" db="EMBL/GenBank/DDBJ databases">
        <title>[olsenella] sp. nov., isolated from a pig farm feces dump.</title>
        <authorList>
            <person name="Chang Y.-H."/>
        </authorList>
    </citation>
    <scope>NUCLEOTIDE SEQUENCE</scope>
    <source>
        <strain evidence="7">YH-ols2217</strain>
    </source>
</reference>
<evidence type="ECO:0000313" key="7">
    <source>
        <dbReference type="EMBL" id="MDJ1129214.1"/>
    </source>
</evidence>
<dbReference type="GO" id="GO:0008168">
    <property type="term" value="F:methyltransferase activity"/>
    <property type="evidence" value="ECO:0007669"/>
    <property type="project" value="UniProtKB-KW"/>
</dbReference>
<organism evidence="7 8">
    <name type="scientific">Kribbibacterium absianum</name>
    <dbReference type="NCBI Taxonomy" id="3044210"/>
    <lineage>
        <taxon>Bacteria</taxon>
        <taxon>Bacillati</taxon>
        <taxon>Actinomycetota</taxon>
        <taxon>Coriobacteriia</taxon>
        <taxon>Coriobacteriales</taxon>
        <taxon>Kribbibacteriaceae</taxon>
        <taxon>Kribbibacterium</taxon>
    </lineage>
</organism>
<dbReference type="NCBIfam" id="TIGR00138">
    <property type="entry name" value="rsmG_gidB"/>
    <property type="match status" value="1"/>
</dbReference>
<evidence type="ECO:0000256" key="6">
    <source>
        <dbReference type="HAMAP-Rule" id="MF_00074"/>
    </source>
</evidence>
<feature type="binding site" evidence="6">
    <location>
        <position position="107"/>
    </location>
    <ligand>
        <name>S-adenosyl-L-methionine</name>
        <dbReference type="ChEBI" id="CHEBI:59789"/>
    </ligand>
</feature>
<dbReference type="GO" id="GO:0032259">
    <property type="term" value="P:methylation"/>
    <property type="evidence" value="ECO:0007669"/>
    <property type="project" value="UniProtKB-KW"/>
</dbReference>
<dbReference type="SUPFAM" id="SSF53335">
    <property type="entry name" value="S-adenosyl-L-methionine-dependent methyltransferases"/>
    <property type="match status" value="1"/>
</dbReference>
<evidence type="ECO:0000256" key="2">
    <source>
        <dbReference type="ARBA" id="ARBA00022552"/>
    </source>
</evidence>
<dbReference type="EC" id="2.1.1.-" evidence="6"/>
<sequence>MDVTMMGCTFDQAQTAVPSLTRELWDDVVNEDRSHQVGQWLEAYGIVTSDEQLRTLLEALALMLGQNRVLNLTAIRDVDKALVLHLVDSALFAPPVGEYAGPVLDLGTGGGFPGLPLAILCPEHEFLLMDSVKKKVAAVQKFADVLGLAARVSTSSDRAEVLGSTMRGRFGVVTARAVAPTNVLLEYASPLVKSFGALVAGKAELSHEEEDQASSAARQVGMELVSRETLDLPDGFGHREILVYEKAGKPRVSLPRAVGMAKSNPLH</sequence>
<dbReference type="RefSeq" id="WP_283713974.1">
    <property type="nucleotide sequence ID" value="NZ_JASJEW010000008.1"/>
</dbReference>
<protein>
    <recommendedName>
        <fullName evidence="6">Ribosomal RNA small subunit methyltransferase G</fullName>
        <ecNumber evidence="6">2.1.1.-</ecNumber>
    </recommendedName>
    <alternativeName>
        <fullName evidence="6">16S rRNA 7-methylguanosine methyltransferase</fullName>
        <shortName evidence="6">16S rRNA m7G methyltransferase</shortName>
    </alternativeName>
</protein>
<keyword evidence="5 6" id="KW-0949">S-adenosyl-L-methionine</keyword>
<accession>A0ABT6ZJJ1</accession>
<dbReference type="Proteomes" id="UP001431693">
    <property type="component" value="Unassembled WGS sequence"/>
</dbReference>
<dbReference type="PANTHER" id="PTHR31760:SF0">
    <property type="entry name" value="S-ADENOSYL-L-METHIONINE-DEPENDENT METHYLTRANSFERASES SUPERFAMILY PROTEIN"/>
    <property type="match status" value="1"/>
</dbReference>
<gene>
    <name evidence="6 7" type="primary">rsmG</name>
    <name evidence="7" type="ORF">QJ043_03845</name>
</gene>
<comment type="similarity">
    <text evidence="6">Belongs to the methyltransferase superfamily. RNA methyltransferase RsmG family.</text>
</comment>
<comment type="caution">
    <text evidence="7">The sequence shown here is derived from an EMBL/GenBank/DDBJ whole genome shotgun (WGS) entry which is preliminary data.</text>
</comment>
<evidence type="ECO:0000256" key="1">
    <source>
        <dbReference type="ARBA" id="ARBA00022490"/>
    </source>
</evidence>
<dbReference type="PANTHER" id="PTHR31760">
    <property type="entry name" value="S-ADENOSYL-L-METHIONINE-DEPENDENT METHYLTRANSFERASES SUPERFAMILY PROTEIN"/>
    <property type="match status" value="1"/>
</dbReference>